<feature type="domain" description="Histidine kinase" evidence="12">
    <location>
        <begin position="453"/>
        <end position="657"/>
    </location>
</feature>
<dbReference type="InterPro" id="IPR036097">
    <property type="entry name" value="HisK_dim/P_sf"/>
</dbReference>
<evidence type="ECO:0000313" key="16">
    <source>
        <dbReference type="Proteomes" id="UP001596513"/>
    </source>
</evidence>
<evidence type="ECO:0000259" key="12">
    <source>
        <dbReference type="PROSITE" id="PS50109"/>
    </source>
</evidence>
<dbReference type="InterPro" id="IPR005467">
    <property type="entry name" value="His_kinase_dom"/>
</dbReference>
<comment type="catalytic activity">
    <reaction evidence="1">
        <text>ATP + protein L-histidine = ADP + protein N-phospho-L-histidine.</text>
        <dbReference type="EC" id="2.7.13.3"/>
    </reaction>
</comment>
<dbReference type="PANTHER" id="PTHR45436:SF5">
    <property type="entry name" value="SENSOR HISTIDINE KINASE TRCS"/>
    <property type="match status" value="1"/>
</dbReference>
<dbReference type="SMART" id="SM00862">
    <property type="entry name" value="Trans_reg_C"/>
    <property type="match status" value="1"/>
</dbReference>
<dbReference type="SMART" id="SM00448">
    <property type="entry name" value="REC"/>
    <property type="match status" value="1"/>
</dbReference>
<evidence type="ECO:0000256" key="6">
    <source>
        <dbReference type="ARBA" id="ARBA00022777"/>
    </source>
</evidence>
<dbReference type="Gene3D" id="3.40.50.2300">
    <property type="match status" value="1"/>
</dbReference>
<evidence type="ECO:0000256" key="9">
    <source>
        <dbReference type="PROSITE-ProRule" id="PRU00169"/>
    </source>
</evidence>
<dbReference type="InterPro" id="IPR003661">
    <property type="entry name" value="HisK_dim/P_dom"/>
</dbReference>
<dbReference type="Gene3D" id="6.10.250.690">
    <property type="match status" value="1"/>
</dbReference>
<dbReference type="Gene3D" id="1.10.287.130">
    <property type="match status" value="1"/>
</dbReference>
<dbReference type="RefSeq" id="WP_380206551.1">
    <property type="nucleotide sequence ID" value="NZ_JBHTEK010000004.1"/>
</dbReference>
<evidence type="ECO:0000256" key="3">
    <source>
        <dbReference type="ARBA" id="ARBA00022553"/>
    </source>
</evidence>
<comment type="caution">
    <text evidence="15">The sequence shown here is derived from an EMBL/GenBank/DDBJ whole genome shotgun (WGS) entry which is preliminary data.</text>
</comment>
<dbReference type="SUPFAM" id="SSF52172">
    <property type="entry name" value="CheY-like"/>
    <property type="match status" value="1"/>
</dbReference>
<dbReference type="InterPro" id="IPR001789">
    <property type="entry name" value="Sig_transdc_resp-reg_receiver"/>
</dbReference>
<dbReference type="Gene3D" id="1.10.10.10">
    <property type="entry name" value="Winged helix-like DNA-binding domain superfamily/Winged helix DNA-binding domain"/>
    <property type="match status" value="1"/>
</dbReference>
<proteinExistence type="predicted"/>
<evidence type="ECO:0000259" key="14">
    <source>
        <dbReference type="PROSITE" id="PS51755"/>
    </source>
</evidence>
<name>A0ABW2UB80_9BACT</name>
<evidence type="ECO:0000256" key="2">
    <source>
        <dbReference type="ARBA" id="ARBA00012438"/>
    </source>
</evidence>
<dbReference type="PROSITE" id="PS51755">
    <property type="entry name" value="OMPR_PHOB"/>
    <property type="match status" value="1"/>
</dbReference>
<dbReference type="Proteomes" id="UP001596513">
    <property type="component" value="Unassembled WGS sequence"/>
</dbReference>
<feature type="domain" description="Response regulatory" evidence="13">
    <location>
        <begin position="2"/>
        <end position="116"/>
    </location>
</feature>
<dbReference type="EMBL" id="JBHTEK010000004">
    <property type="protein sequence ID" value="MFC7670813.1"/>
    <property type="molecule type" value="Genomic_DNA"/>
</dbReference>
<keyword evidence="7 11" id="KW-1133">Transmembrane helix</keyword>
<dbReference type="SUPFAM" id="SSF55874">
    <property type="entry name" value="ATPase domain of HSP90 chaperone/DNA topoisomerase II/histidine kinase"/>
    <property type="match status" value="1"/>
</dbReference>
<evidence type="ECO:0000259" key="13">
    <source>
        <dbReference type="PROSITE" id="PS50110"/>
    </source>
</evidence>
<dbReference type="SMART" id="SM00387">
    <property type="entry name" value="HATPase_c"/>
    <property type="match status" value="1"/>
</dbReference>
<dbReference type="CDD" id="cd00082">
    <property type="entry name" value="HisKA"/>
    <property type="match status" value="1"/>
</dbReference>
<dbReference type="Pfam" id="PF00486">
    <property type="entry name" value="Trans_reg_C"/>
    <property type="match status" value="1"/>
</dbReference>
<dbReference type="PANTHER" id="PTHR45436">
    <property type="entry name" value="SENSOR HISTIDINE KINASE YKOH"/>
    <property type="match status" value="1"/>
</dbReference>
<feature type="modified residue" description="4-aspartylphosphate" evidence="9">
    <location>
        <position position="51"/>
    </location>
</feature>
<dbReference type="SMART" id="SM00388">
    <property type="entry name" value="HisKA"/>
    <property type="match status" value="1"/>
</dbReference>
<evidence type="ECO:0000313" key="15">
    <source>
        <dbReference type="EMBL" id="MFC7670813.1"/>
    </source>
</evidence>
<dbReference type="InterPro" id="IPR001867">
    <property type="entry name" value="OmpR/PhoB-type_DNA-bd"/>
</dbReference>
<feature type="domain" description="OmpR/PhoB-type" evidence="14">
    <location>
        <begin position="124"/>
        <end position="224"/>
    </location>
</feature>
<dbReference type="SUPFAM" id="SSF47384">
    <property type="entry name" value="Homodimeric domain of signal transducing histidine kinase"/>
    <property type="match status" value="1"/>
</dbReference>
<dbReference type="InterPro" id="IPR036388">
    <property type="entry name" value="WH-like_DNA-bd_sf"/>
</dbReference>
<dbReference type="InterPro" id="IPR036890">
    <property type="entry name" value="HATPase_C_sf"/>
</dbReference>
<evidence type="ECO:0000256" key="11">
    <source>
        <dbReference type="SAM" id="Phobius"/>
    </source>
</evidence>
<dbReference type="PROSITE" id="PS50109">
    <property type="entry name" value="HIS_KIN"/>
    <property type="match status" value="1"/>
</dbReference>
<dbReference type="InterPro" id="IPR011006">
    <property type="entry name" value="CheY-like_superfamily"/>
</dbReference>
<evidence type="ECO:0000256" key="1">
    <source>
        <dbReference type="ARBA" id="ARBA00000085"/>
    </source>
</evidence>
<gene>
    <name evidence="15" type="ORF">ACFQT0_28065</name>
</gene>
<keyword evidence="3 9" id="KW-0597">Phosphoprotein</keyword>
<keyword evidence="11" id="KW-0472">Membrane</keyword>
<dbReference type="PROSITE" id="PS50110">
    <property type="entry name" value="RESPONSE_REGULATORY"/>
    <property type="match status" value="1"/>
</dbReference>
<evidence type="ECO:0000256" key="7">
    <source>
        <dbReference type="ARBA" id="ARBA00022989"/>
    </source>
</evidence>
<dbReference type="Pfam" id="PF02518">
    <property type="entry name" value="HATPase_c"/>
    <property type="match status" value="1"/>
</dbReference>
<reference evidence="16" key="1">
    <citation type="journal article" date="2019" name="Int. J. Syst. Evol. Microbiol.">
        <title>The Global Catalogue of Microorganisms (GCM) 10K type strain sequencing project: providing services to taxonomists for standard genome sequencing and annotation.</title>
        <authorList>
            <consortium name="The Broad Institute Genomics Platform"/>
            <consortium name="The Broad Institute Genome Sequencing Center for Infectious Disease"/>
            <person name="Wu L."/>
            <person name="Ma J."/>
        </authorList>
    </citation>
    <scope>NUCLEOTIDE SEQUENCE [LARGE SCALE GENOMIC DNA]</scope>
    <source>
        <strain evidence="16">JCM 19635</strain>
    </source>
</reference>
<keyword evidence="6" id="KW-0418">Kinase</keyword>
<accession>A0ABW2UB80</accession>
<keyword evidence="5 11" id="KW-0812">Transmembrane</keyword>
<dbReference type="InterPro" id="IPR003594">
    <property type="entry name" value="HATPase_dom"/>
</dbReference>
<evidence type="ECO:0000256" key="10">
    <source>
        <dbReference type="PROSITE-ProRule" id="PRU01091"/>
    </source>
</evidence>
<keyword evidence="4" id="KW-0808">Transferase</keyword>
<dbReference type="CDD" id="cd00383">
    <property type="entry name" value="trans_reg_C"/>
    <property type="match status" value="1"/>
</dbReference>
<dbReference type="Pfam" id="PF00072">
    <property type="entry name" value="Response_reg"/>
    <property type="match status" value="1"/>
</dbReference>
<dbReference type="EC" id="2.7.13.3" evidence="2"/>
<feature type="DNA-binding region" description="OmpR/PhoB-type" evidence="10">
    <location>
        <begin position="124"/>
        <end position="224"/>
    </location>
</feature>
<keyword evidence="8 10" id="KW-0238">DNA-binding</keyword>
<dbReference type="Gene3D" id="3.30.565.10">
    <property type="entry name" value="Histidine kinase-like ATPase, C-terminal domain"/>
    <property type="match status" value="1"/>
</dbReference>
<evidence type="ECO:0000256" key="8">
    <source>
        <dbReference type="ARBA" id="ARBA00023125"/>
    </source>
</evidence>
<keyword evidence="16" id="KW-1185">Reference proteome</keyword>
<feature type="transmembrane region" description="Helical" evidence="11">
    <location>
        <begin position="364"/>
        <end position="386"/>
    </location>
</feature>
<dbReference type="InterPro" id="IPR050428">
    <property type="entry name" value="TCS_sensor_his_kinase"/>
</dbReference>
<protein>
    <recommendedName>
        <fullName evidence="2">histidine kinase</fullName>
        <ecNumber evidence="2">2.7.13.3</ecNumber>
    </recommendedName>
</protein>
<organism evidence="15 16">
    <name type="scientific">Hymenobacter humi</name>
    <dbReference type="NCBI Taxonomy" id="1411620"/>
    <lineage>
        <taxon>Bacteria</taxon>
        <taxon>Pseudomonadati</taxon>
        <taxon>Bacteroidota</taxon>
        <taxon>Cytophagia</taxon>
        <taxon>Cytophagales</taxon>
        <taxon>Hymenobacteraceae</taxon>
        <taxon>Hymenobacter</taxon>
    </lineage>
</organism>
<feature type="transmembrane region" description="Helical" evidence="11">
    <location>
        <begin position="245"/>
        <end position="263"/>
    </location>
</feature>
<dbReference type="Pfam" id="PF00512">
    <property type="entry name" value="HisKA"/>
    <property type="match status" value="1"/>
</dbReference>
<sequence>MKLLIVEDEPELAASLVNYLEGEQYRCEVAATFAAAEEKMLLYDYDCILLDLTLPGGDGLELLRQLQQRQKADGVIITSARNALDDRIAGLHLGADDYLPKPFHLSELSARIAALVRRRHFNGSNLVQAGPLAVDVLLRTVRVSGELLALTRSEFDLLVLLLANQNRVVMKSTIAEHLSGDIAEHFDSYEPVYTHVKNLKRKLAEAGLGECIRTVYGLGYRFEPGHRMSAPRPIKLLMRTLRAQLAYAGVVLVAGTFVFYYVLRRLYFTDVDDALLLRREEVVSKLPLVPTPADLALWMKLNRDLEIRPLAAPSAAPERIFGELRFDSLAHEMEPYRTLVTTVRYQGRPYRLVLRNSLVEDEDLLAAIALAQAGLLVVLLGGLVLVQQRVARRLWRPFYQTLAQLRRFRLDQRTPVALAPTAIREFGELHEALTELLTQHRRQFLSQKEFTENAAHEMQTPLAVQHTKLELLAQGPDLTEGQARHVEALIAVTQRLSRLNRSLLLLARLENQQFAADEPVALRAVVESVAAQLQEQVEAAGLTLELQLAAPGRVQAHHTLMEILVSNLFSNAIRHNIAGGTIDVRLSAAALVVENTGRGVALPLGEEFARFRKDALSAPGGVGLGLAIARQVCDTCGLTLAYDFAAPNRHRFTVRLR</sequence>
<evidence type="ECO:0000256" key="5">
    <source>
        <dbReference type="ARBA" id="ARBA00022692"/>
    </source>
</evidence>
<evidence type="ECO:0000256" key="4">
    <source>
        <dbReference type="ARBA" id="ARBA00022679"/>
    </source>
</evidence>